<dbReference type="InterPro" id="IPR002921">
    <property type="entry name" value="Fungal_lipase-type"/>
</dbReference>
<dbReference type="GO" id="GO:0016042">
    <property type="term" value="P:lipid catabolic process"/>
    <property type="evidence" value="ECO:0007669"/>
    <property type="project" value="UniProtKB-KW"/>
</dbReference>
<evidence type="ECO:0000313" key="10">
    <source>
        <dbReference type="EnsemblPlants" id="MELO3C015765.2.1"/>
    </source>
</evidence>
<keyword evidence="3" id="KW-0150">Chloroplast</keyword>
<evidence type="ECO:0000256" key="1">
    <source>
        <dbReference type="ARBA" id="ARBA00004229"/>
    </source>
</evidence>
<reference evidence="10" key="1">
    <citation type="submission" date="2023-03" db="UniProtKB">
        <authorList>
            <consortium name="EnsemblPlants"/>
        </authorList>
    </citation>
    <scope>IDENTIFICATION</scope>
</reference>
<protein>
    <recommendedName>
        <fullName evidence="9">Fungal lipase-type domain-containing protein</fullName>
    </recommendedName>
</protein>
<dbReference type="SUPFAM" id="SSF53474">
    <property type="entry name" value="alpha/beta-Hydrolases"/>
    <property type="match status" value="1"/>
</dbReference>
<name>A0A9I9DBT8_CUCME</name>
<evidence type="ECO:0000256" key="8">
    <source>
        <dbReference type="ARBA" id="ARBA00023098"/>
    </source>
</evidence>
<dbReference type="Gene3D" id="3.40.50.1820">
    <property type="entry name" value="alpha/beta hydrolase"/>
    <property type="match status" value="1"/>
</dbReference>
<dbReference type="GO" id="GO:0008970">
    <property type="term" value="F:phospholipase A1 activity"/>
    <property type="evidence" value="ECO:0007669"/>
    <property type="project" value="UniProtKB-ARBA"/>
</dbReference>
<evidence type="ECO:0000256" key="5">
    <source>
        <dbReference type="ARBA" id="ARBA00022801"/>
    </source>
</evidence>
<sequence length="522" mass="59458">MLSSMAVPLLSSTIVFPFSTKSQLPLNQTLFSISPSSDSHCSWKWRTQLLLHQPSLPISTRTRNVLSAISDDDSEVSTQFGETENETELAKKWREIHGSGDWADLLDPMNPILRSELIRYGEMAQLCYDAFVYDPYSKYCGTSRYPLESFFQSLGKENEGYQVTRFLYATGNIQMPNSFIKPRFPKLWSKHANWIGYVAVSDDETSKRLGRRDIVVAWRGTVTKLEWVEDLTDYLVPVSSRKIKCPNPGVMVESGFLDLYTDKEDECEFCKFSAREQILAEMKRLMEKFNGEEVSITITGHSLGSALAMISAYDIAEMGLNKTSDGSSAHVSVFSFAGPRVGNVQFRERLNKLGIKALCHFDMNVKVLRVVNIHDIVPKSPGFIFNESLPSWVLKMIERLPMTYVHVGVLLKLDHLDSPYLRRSTDPGCSHNLEAYLHLLDGYQGKGMKFERAIGRDPALVNKSCDFLEDKYVVPPKWRQDENKGMVYVDGRWVFADRSDIDSHPEDTHYHLKKVGLFSDNY</sequence>
<evidence type="ECO:0000256" key="7">
    <source>
        <dbReference type="ARBA" id="ARBA00022963"/>
    </source>
</evidence>
<dbReference type="GO" id="GO:0047714">
    <property type="term" value="F:galactolipase activity"/>
    <property type="evidence" value="ECO:0007669"/>
    <property type="project" value="UniProtKB-ARBA"/>
</dbReference>
<evidence type="ECO:0000256" key="2">
    <source>
        <dbReference type="ARBA" id="ARBA00010701"/>
    </source>
</evidence>
<keyword evidence="5" id="KW-0378">Hydrolase</keyword>
<dbReference type="PANTHER" id="PTHR31403">
    <property type="entry name" value="PHOSPHOLIPASE A1-IBETA2, CHLOROPLASTIC"/>
    <property type="match status" value="1"/>
</dbReference>
<proteinExistence type="inferred from homology"/>
<evidence type="ECO:0000259" key="9">
    <source>
        <dbReference type="Pfam" id="PF01764"/>
    </source>
</evidence>
<keyword evidence="8" id="KW-0443">Lipid metabolism</keyword>
<dbReference type="Gramene" id="MELO3C015765.2.1">
    <property type="protein sequence ID" value="MELO3C015765.2.1"/>
    <property type="gene ID" value="MELO3C015765.2"/>
</dbReference>
<dbReference type="AlphaFoldDB" id="A0A9I9DBT8"/>
<evidence type="ECO:0000256" key="6">
    <source>
        <dbReference type="ARBA" id="ARBA00022946"/>
    </source>
</evidence>
<dbReference type="PANTHER" id="PTHR31403:SF51">
    <property type="entry name" value="PHOSPHOLIPASE A1-IGAMMA2, CHLOROPLASTIC"/>
    <property type="match status" value="1"/>
</dbReference>
<dbReference type="CDD" id="cd00519">
    <property type="entry name" value="Lipase_3"/>
    <property type="match status" value="1"/>
</dbReference>
<keyword evidence="6" id="KW-0809">Transit peptide</keyword>
<evidence type="ECO:0000256" key="3">
    <source>
        <dbReference type="ARBA" id="ARBA00022528"/>
    </source>
</evidence>
<comment type="subcellular location">
    <subcellularLocation>
        <location evidence="1">Plastid</location>
        <location evidence="1">Chloroplast</location>
    </subcellularLocation>
</comment>
<evidence type="ECO:0000256" key="4">
    <source>
        <dbReference type="ARBA" id="ARBA00022640"/>
    </source>
</evidence>
<comment type="similarity">
    <text evidence="2">Belongs to the AB hydrolase superfamily. Lipase family.</text>
</comment>
<dbReference type="Pfam" id="PF01764">
    <property type="entry name" value="Lipase_3"/>
    <property type="match status" value="1"/>
</dbReference>
<dbReference type="InterPro" id="IPR029058">
    <property type="entry name" value="AB_hydrolase_fold"/>
</dbReference>
<keyword evidence="4" id="KW-0934">Plastid</keyword>
<dbReference type="FunFam" id="3.40.50.1820:FF:000065">
    <property type="entry name" value="Phospholipase A1-II 3"/>
    <property type="match status" value="1"/>
</dbReference>
<organism evidence="10">
    <name type="scientific">Cucumis melo</name>
    <name type="common">Muskmelon</name>
    <dbReference type="NCBI Taxonomy" id="3656"/>
    <lineage>
        <taxon>Eukaryota</taxon>
        <taxon>Viridiplantae</taxon>
        <taxon>Streptophyta</taxon>
        <taxon>Embryophyta</taxon>
        <taxon>Tracheophyta</taxon>
        <taxon>Spermatophyta</taxon>
        <taxon>Magnoliopsida</taxon>
        <taxon>eudicotyledons</taxon>
        <taxon>Gunneridae</taxon>
        <taxon>Pentapetalae</taxon>
        <taxon>rosids</taxon>
        <taxon>fabids</taxon>
        <taxon>Cucurbitales</taxon>
        <taxon>Cucurbitaceae</taxon>
        <taxon>Benincaseae</taxon>
        <taxon>Cucumis</taxon>
    </lineage>
</organism>
<accession>A0A9I9DBT8</accession>
<keyword evidence="7" id="KW-0442">Lipid degradation</keyword>
<feature type="domain" description="Fungal lipase-type" evidence="9">
    <location>
        <begin position="215"/>
        <end position="382"/>
    </location>
</feature>
<dbReference type="GO" id="GO:0009507">
    <property type="term" value="C:chloroplast"/>
    <property type="evidence" value="ECO:0007669"/>
    <property type="project" value="UniProtKB-SubCell"/>
</dbReference>
<dbReference type="EnsemblPlants" id="MELO3C015765.2.1">
    <property type="protein sequence ID" value="MELO3C015765.2.1"/>
    <property type="gene ID" value="MELO3C015765.2"/>
</dbReference>